<feature type="domain" description="OmpR/PhoB-type" evidence="7">
    <location>
        <begin position="132"/>
        <end position="232"/>
    </location>
</feature>
<dbReference type="SMART" id="SM00448">
    <property type="entry name" value="REC"/>
    <property type="match status" value="1"/>
</dbReference>
<reference evidence="8" key="1">
    <citation type="submission" date="2018-06" db="EMBL/GenBank/DDBJ databases">
        <authorList>
            <person name="Zhirakovskaya E."/>
        </authorList>
    </citation>
    <scope>NUCLEOTIDE SEQUENCE</scope>
</reference>
<keyword evidence="3" id="KW-0805">Transcription regulation</keyword>
<evidence type="ECO:0000256" key="3">
    <source>
        <dbReference type="ARBA" id="ARBA00023015"/>
    </source>
</evidence>
<dbReference type="Gene3D" id="6.10.250.690">
    <property type="match status" value="1"/>
</dbReference>
<dbReference type="PANTHER" id="PTHR48111:SF1">
    <property type="entry name" value="TWO-COMPONENT RESPONSE REGULATOR ORR33"/>
    <property type="match status" value="1"/>
</dbReference>
<organism evidence="8">
    <name type="scientific">hydrothermal vent metagenome</name>
    <dbReference type="NCBI Taxonomy" id="652676"/>
    <lineage>
        <taxon>unclassified sequences</taxon>
        <taxon>metagenomes</taxon>
        <taxon>ecological metagenomes</taxon>
    </lineage>
</organism>
<keyword evidence="1" id="KW-0597">Phosphoprotein</keyword>
<evidence type="ECO:0000313" key="8">
    <source>
        <dbReference type="EMBL" id="VAW31243.1"/>
    </source>
</evidence>
<dbReference type="GO" id="GO:0000156">
    <property type="term" value="F:phosphorelay response regulator activity"/>
    <property type="evidence" value="ECO:0007669"/>
    <property type="project" value="TreeGrafter"/>
</dbReference>
<feature type="domain" description="Response regulatory" evidence="6">
    <location>
        <begin position="3"/>
        <end position="119"/>
    </location>
</feature>
<dbReference type="InterPro" id="IPR011006">
    <property type="entry name" value="CheY-like_superfamily"/>
</dbReference>
<dbReference type="PROSITE" id="PS51755">
    <property type="entry name" value="OMPR_PHOB"/>
    <property type="match status" value="1"/>
</dbReference>
<accession>A0A3B0USG9</accession>
<gene>
    <name evidence="8" type="ORF">MNBD_CHLOROFLEXI01-4994</name>
</gene>
<dbReference type="Gene3D" id="1.10.10.10">
    <property type="entry name" value="Winged helix-like DNA-binding domain superfamily/Winged helix DNA-binding domain"/>
    <property type="match status" value="1"/>
</dbReference>
<evidence type="ECO:0000256" key="1">
    <source>
        <dbReference type="ARBA" id="ARBA00022553"/>
    </source>
</evidence>
<dbReference type="GO" id="GO:0005829">
    <property type="term" value="C:cytosol"/>
    <property type="evidence" value="ECO:0007669"/>
    <property type="project" value="TreeGrafter"/>
</dbReference>
<dbReference type="GO" id="GO:0006355">
    <property type="term" value="P:regulation of DNA-templated transcription"/>
    <property type="evidence" value="ECO:0007669"/>
    <property type="project" value="InterPro"/>
</dbReference>
<dbReference type="Pfam" id="PF00072">
    <property type="entry name" value="Response_reg"/>
    <property type="match status" value="1"/>
</dbReference>
<dbReference type="GO" id="GO:0032993">
    <property type="term" value="C:protein-DNA complex"/>
    <property type="evidence" value="ECO:0007669"/>
    <property type="project" value="TreeGrafter"/>
</dbReference>
<dbReference type="SUPFAM" id="SSF46894">
    <property type="entry name" value="C-terminal effector domain of the bipartite response regulators"/>
    <property type="match status" value="1"/>
</dbReference>
<dbReference type="PROSITE" id="PS50110">
    <property type="entry name" value="RESPONSE_REGULATORY"/>
    <property type="match status" value="1"/>
</dbReference>
<evidence type="ECO:0000256" key="4">
    <source>
        <dbReference type="ARBA" id="ARBA00023125"/>
    </source>
</evidence>
<sequence>MATILVIDDDELVSRTLQRTLKLYNYHVMVANSGTEGLQLARRHRPDLFILDIMMPGADGYQVCRQIRGDPLLQELPVLFLTAKAKDEDKIEGFRAGADDYLSKPFNMEELQLRVKAILRRVVPKEVKEEKPNEVVAGEVVLDCRSFKVTTPNGTSLLTNVQFDLIYHLMSNADSVFNSQQLLQDVWDYPRDTGSPELVRAHIKNLREKVEPVPSDPKYICTIQGHGYTFTSTPDL</sequence>
<name>A0A3B0USG9_9ZZZZ</name>
<keyword evidence="4" id="KW-0238">DNA-binding</keyword>
<evidence type="ECO:0000256" key="2">
    <source>
        <dbReference type="ARBA" id="ARBA00023012"/>
    </source>
</evidence>
<dbReference type="InterPro" id="IPR001789">
    <property type="entry name" value="Sig_transdc_resp-reg_receiver"/>
</dbReference>
<dbReference type="PANTHER" id="PTHR48111">
    <property type="entry name" value="REGULATOR OF RPOS"/>
    <property type="match status" value="1"/>
</dbReference>
<dbReference type="InterPro" id="IPR001867">
    <property type="entry name" value="OmpR/PhoB-type_DNA-bd"/>
</dbReference>
<keyword evidence="5" id="KW-0804">Transcription</keyword>
<evidence type="ECO:0000256" key="5">
    <source>
        <dbReference type="ARBA" id="ARBA00023163"/>
    </source>
</evidence>
<proteinExistence type="predicted"/>
<dbReference type="CDD" id="cd00383">
    <property type="entry name" value="trans_reg_C"/>
    <property type="match status" value="1"/>
</dbReference>
<protein>
    <submittedName>
        <fullName evidence="8">Two-component system response regulator</fullName>
    </submittedName>
</protein>
<dbReference type="GO" id="GO:0000976">
    <property type="term" value="F:transcription cis-regulatory region binding"/>
    <property type="evidence" value="ECO:0007669"/>
    <property type="project" value="TreeGrafter"/>
</dbReference>
<dbReference type="EMBL" id="UOEU01000186">
    <property type="protein sequence ID" value="VAW31243.1"/>
    <property type="molecule type" value="Genomic_DNA"/>
</dbReference>
<evidence type="ECO:0000259" key="6">
    <source>
        <dbReference type="PROSITE" id="PS50110"/>
    </source>
</evidence>
<evidence type="ECO:0000259" key="7">
    <source>
        <dbReference type="PROSITE" id="PS51755"/>
    </source>
</evidence>
<dbReference type="SMART" id="SM00862">
    <property type="entry name" value="Trans_reg_C"/>
    <property type="match status" value="1"/>
</dbReference>
<dbReference type="FunFam" id="3.40.50.2300:FF:000001">
    <property type="entry name" value="DNA-binding response regulator PhoB"/>
    <property type="match status" value="1"/>
</dbReference>
<dbReference type="InterPro" id="IPR039420">
    <property type="entry name" value="WalR-like"/>
</dbReference>
<dbReference type="Gene3D" id="3.40.50.2300">
    <property type="match status" value="1"/>
</dbReference>
<dbReference type="CDD" id="cd17574">
    <property type="entry name" value="REC_OmpR"/>
    <property type="match status" value="1"/>
</dbReference>
<dbReference type="Pfam" id="PF00486">
    <property type="entry name" value="Trans_reg_C"/>
    <property type="match status" value="1"/>
</dbReference>
<dbReference type="AlphaFoldDB" id="A0A3B0USG9"/>
<dbReference type="InterPro" id="IPR016032">
    <property type="entry name" value="Sig_transdc_resp-reg_C-effctor"/>
</dbReference>
<keyword evidence="2" id="KW-0902">Two-component regulatory system</keyword>
<dbReference type="SUPFAM" id="SSF52172">
    <property type="entry name" value="CheY-like"/>
    <property type="match status" value="1"/>
</dbReference>
<dbReference type="InterPro" id="IPR036388">
    <property type="entry name" value="WH-like_DNA-bd_sf"/>
</dbReference>